<dbReference type="AlphaFoldDB" id="A0A1Z5HNX0"/>
<keyword evidence="2" id="KW-1185">Reference proteome</keyword>
<gene>
    <name evidence="1" type="ORF">KKC1_01730</name>
</gene>
<organism evidence="1 2">
    <name type="scientific">Calderihabitans maritimus</name>
    <dbReference type="NCBI Taxonomy" id="1246530"/>
    <lineage>
        <taxon>Bacteria</taxon>
        <taxon>Bacillati</taxon>
        <taxon>Bacillota</taxon>
        <taxon>Clostridia</taxon>
        <taxon>Neomoorellales</taxon>
        <taxon>Calderihabitantaceae</taxon>
        <taxon>Calderihabitans</taxon>
    </lineage>
</organism>
<comment type="caution">
    <text evidence="1">The sequence shown here is derived from an EMBL/GenBank/DDBJ whole genome shotgun (WGS) entry which is preliminary data.</text>
</comment>
<dbReference type="RefSeq" id="WP_088552609.1">
    <property type="nucleotide sequence ID" value="NZ_BDGJ01000003.1"/>
</dbReference>
<evidence type="ECO:0000313" key="2">
    <source>
        <dbReference type="Proteomes" id="UP000197032"/>
    </source>
</evidence>
<dbReference type="OrthoDB" id="1787247at2"/>
<name>A0A1Z5HNX0_9FIRM</name>
<dbReference type="Proteomes" id="UP000197032">
    <property type="component" value="Unassembled WGS sequence"/>
</dbReference>
<accession>A0A1Z5HNX0</accession>
<evidence type="ECO:0000313" key="1">
    <source>
        <dbReference type="EMBL" id="GAW91011.1"/>
    </source>
</evidence>
<dbReference type="EMBL" id="BDGJ01000003">
    <property type="protein sequence ID" value="GAW91011.1"/>
    <property type="molecule type" value="Genomic_DNA"/>
</dbReference>
<proteinExistence type="predicted"/>
<reference evidence="2" key="1">
    <citation type="journal article" date="2017" name="Appl. Environ. Microbiol.">
        <title>Genomic analysis of Calderihabitans maritimus KKC1, a thermophilic hydrogenogenic carboxydotrophic bacterium isolated from marine sediment.</title>
        <authorList>
            <person name="Omae K."/>
            <person name="Yoneda Y."/>
            <person name="Fukuyama Y."/>
            <person name="Yoshida T."/>
            <person name="Sako Y."/>
        </authorList>
    </citation>
    <scope>NUCLEOTIDE SEQUENCE [LARGE SCALE GENOMIC DNA]</scope>
    <source>
        <strain evidence="2">KKC1</strain>
    </source>
</reference>
<sequence>MPRCLRCGNTASFGSSSVPAAFPGVTGSVPGLIAVFDEKGSIRHVENRGLDHQRLQQVCQTPEAYFDRCTYCGSSDLIWP</sequence>
<protein>
    <submittedName>
        <fullName evidence="1">Uncharacterized protein</fullName>
    </submittedName>
</protein>